<comment type="caution">
    <text evidence="1">The sequence shown here is derived from an EMBL/GenBank/DDBJ whole genome shotgun (WGS) entry which is preliminary data.</text>
</comment>
<gene>
    <name evidence="1" type="ORF">KEG57_53525</name>
</gene>
<keyword evidence="2" id="KW-1185">Reference proteome</keyword>
<accession>A0A9X4AY84</accession>
<reference evidence="1 2" key="1">
    <citation type="submission" date="2021-04" db="EMBL/GenBank/DDBJ databases">
        <title>Genome analysis of Polyangium sp.</title>
        <authorList>
            <person name="Li Y."/>
            <person name="Wang J."/>
        </authorList>
    </citation>
    <scope>NUCLEOTIDE SEQUENCE [LARGE SCALE GENOMIC DNA]</scope>
    <source>
        <strain evidence="1 2">SDU14</strain>
    </source>
</reference>
<dbReference type="AlphaFoldDB" id="A0A9X4AY84"/>
<proteinExistence type="predicted"/>
<organism evidence="1 2">
    <name type="scientific">Polyangium jinanense</name>
    <dbReference type="NCBI Taxonomy" id="2829994"/>
    <lineage>
        <taxon>Bacteria</taxon>
        <taxon>Pseudomonadati</taxon>
        <taxon>Myxococcota</taxon>
        <taxon>Polyangia</taxon>
        <taxon>Polyangiales</taxon>
        <taxon>Polyangiaceae</taxon>
        <taxon>Polyangium</taxon>
    </lineage>
</organism>
<evidence type="ECO:0000313" key="1">
    <source>
        <dbReference type="EMBL" id="MDC3989393.1"/>
    </source>
</evidence>
<protein>
    <submittedName>
        <fullName evidence="1">Uncharacterized protein</fullName>
    </submittedName>
</protein>
<name>A0A9X4AY84_9BACT</name>
<sequence>MDLARIRRLLSLLEIVDAIEDRMIESGGKTLMSEELSLLRCFAQPDAPFSLMCGCYLHKHGF</sequence>
<evidence type="ECO:0000313" key="2">
    <source>
        <dbReference type="Proteomes" id="UP001151081"/>
    </source>
</evidence>
<dbReference type="EMBL" id="JAGTJJ010000109">
    <property type="protein sequence ID" value="MDC3989393.1"/>
    <property type="molecule type" value="Genomic_DNA"/>
</dbReference>
<dbReference type="RefSeq" id="WP_272428716.1">
    <property type="nucleotide sequence ID" value="NZ_JAGTJJ010000109.1"/>
</dbReference>
<dbReference type="Proteomes" id="UP001151081">
    <property type="component" value="Unassembled WGS sequence"/>
</dbReference>